<reference evidence="2" key="1">
    <citation type="journal article" date="2014" name="Front. Microbiol.">
        <title>High frequency of phylogenetically diverse reductive dehalogenase-homologous genes in deep subseafloor sedimentary metagenomes.</title>
        <authorList>
            <person name="Kawai M."/>
            <person name="Futagami T."/>
            <person name="Toyoda A."/>
            <person name="Takaki Y."/>
            <person name="Nishi S."/>
            <person name="Hori S."/>
            <person name="Arai W."/>
            <person name="Tsubouchi T."/>
            <person name="Morono Y."/>
            <person name="Uchiyama I."/>
            <person name="Ito T."/>
            <person name="Fujiyama A."/>
            <person name="Inagaki F."/>
            <person name="Takami H."/>
        </authorList>
    </citation>
    <scope>NUCLEOTIDE SEQUENCE</scope>
    <source>
        <strain evidence="2">Expedition CK06-06</strain>
    </source>
</reference>
<dbReference type="EMBL" id="BARV01019092">
    <property type="protein sequence ID" value="GAI27090.1"/>
    <property type="molecule type" value="Genomic_DNA"/>
</dbReference>
<dbReference type="AlphaFoldDB" id="X1NJX0"/>
<feature type="non-terminal residue" evidence="2">
    <location>
        <position position="1"/>
    </location>
</feature>
<accession>X1NJX0</accession>
<comment type="caution">
    <text evidence="2">The sequence shown here is derived from an EMBL/GenBank/DDBJ whole genome shotgun (WGS) entry which is preliminary data.</text>
</comment>
<dbReference type="InterPro" id="IPR007560">
    <property type="entry name" value="Restrct_endonuc_IV_Mrr"/>
</dbReference>
<proteinExistence type="predicted"/>
<protein>
    <recommendedName>
        <fullName evidence="1">Restriction endonuclease type IV Mrr domain-containing protein</fullName>
    </recommendedName>
</protein>
<feature type="domain" description="Restriction endonuclease type IV Mrr" evidence="1">
    <location>
        <begin position="87"/>
        <end position="192"/>
    </location>
</feature>
<dbReference type="GO" id="GO:0004519">
    <property type="term" value="F:endonuclease activity"/>
    <property type="evidence" value="ECO:0007669"/>
    <property type="project" value="InterPro"/>
</dbReference>
<evidence type="ECO:0000313" key="2">
    <source>
        <dbReference type="EMBL" id="GAI27090.1"/>
    </source>
</evidence>
<dbReference type="SUPFAM" id="SSF52980">
    <property type="entry name" value="Restriction endonuclease-like"/>
    <property type="match status" value="1"/>
</dbReference>
<dbReference type="GO" id="GO:0009307">
    <property type="term" value="P:DNA restriction-modification system"/>
    <property type="evidence" value="ECO:0007669"/>
    <property type="project" value="InterPro"/>
</dbReference>
<gene>
    <name evidence="2" type="ORF">S06H3_32152</name>
</gene>
<sequence>HWERYGLDSAQNEHNTRIMIKKHRKPGKTAPDYKDVLYGKLCFLKDVIGENNPVFIRYYKQFKRLDLKDEYDAQKDAADTIRRGLLLEKIIGKLFKNNGFEVVDSFRRRRGGEQIDGACKYDGCYYLIECKWQTELSSTRDTDSLSMKVSRSGTNTRGLFISVNGWSDHVVPALRENPVKNIALVNGSDIEHVLQDRVDLIELIKEKDRNLSIYTEPYFDAANLL</sequence>
<evidence type="ECO:0000259" key="1">
    <source>
        <dbReference type="Pfam" id="PF04471"/>
    </source>
</evidence>
<name>X1NJX0_9ZZZZ</name>
<dbReference type="GO" id="GO:0003677">
    <property type="term" value="F:DNA binding"/>
    <property type="evidence" value="ECO:0007669"/>
    <property type="project" value="InterPro"/>
</dbReference>
<organism evidence="2">
    <name type="scientific">marine sediment metagenome</name>
    <dbReference type="NCBI Taxonomy" id="412755"/>
    <lineage>
        <taxon>unclassified sequences</taxon>
        <taxon>metagenomes</taxon>
        <taxon>ecological metagenomes</taxon>
    </lineage>
</organism>
<dbReference type="Pfam" id="PF04471">
    <property type="entry name" value="Mrr_cat"/>
    <property type="match status" value="1"/>
</dbReference>
<dbReference type="InterPro" id="IPR011335">
    <property type="entry name" value="Restrct_endonuc-II-like"/>
</dbReference>